<evidence type="ECO:0000313" key="7">
    <source>
        <dbReference type="EMBL" id="GHF56994.1"/>
    </source>
</evidence>
<evidence type="ECO:0000256" key="4">
    <source>
        <dbReference type="ARBA" id="ARBA00022777"/>
    </source>
</evidence>
<evidence type="ECO:0000256" key="3">
    <source>
        <dbReference type="ARBA" id="ARBA00022741"/>
    </source>
</evidence>
<feature type="domain" description="Carbohydrate kinase PfkB" evidence="6">
    <location>
        <begin position="2"/>
        <end position="301"/>
    </location>
</feature>
<dbReference type="GO" id="GO:0016301">
    <property type="term" value="F:kinase activity"/>
    <property type="evidence" value="ECO:0007669"/>
    <property type="project" value="UniProtKB-KW"/>
</dbReference>
<dbReference type="EMBL" id="BNCJ01000009">
    <property type="protein sequence ID" value="GHF56994.1"/>
    <property type="molecule type" value="Genomic_DNA"/>
</dbReference>
<organism evidence="7 8">
    <name type="scientific">Seohaeicola zhoushanensis</name>
    <dbReference type="NCBI Taxonomy" id="1569283"/>
    <lineage>
        <taxon>Bacteria</taxon>
        <taxon>Pseudomonadati</taxon>
        <taxon>Pseudomonadota</taxon>
        <taxon>Alphaproteobacteria</taxon>
        <taxon>Rhodobacterales</taxon>
        <taxon>Roseobacteraceae</taxon>
        <taxon>Seohaeicola</taxon>
    </lineage>
</organism>
<keyword evidence="2" id="KW-0808">Transferase</keyword>
<dbReference type="AlphaFoldDB" id="A0A8J3GYH8"/>
<dbReference type="InterPro" id="IPR011611">
    <property type="entry name" value="PfkB_dom"/>
</dbReference>
<dbReference type="GO" id="GO:0005524">
    <property type="term" value="F:ATP binding"/>
    <property type="evidence" value="ECO:0007669"/>
    <property type="project" value="UniProtKB-KW"/>
</dbReference>
<gene>
    <name evidence="7" type="ORF">GCM10017056_30540</name>
</gene>
<name>A0A8J3GYH8_9RHOB</name>
<comment type="caution">
    <text evidence="7">The sequence shown here is derived from an EMBL/GenBank/DDBJ whole genome shotgun (WGS) entry which is preliminary data.</text>
</comment>
<dbReference type="CDD" id="cd01167">
    <property type="entry name" value="bac_FRK"/>
    <property type="match status" value="1"/>
</dbReference>
<evidence type="ECO:0000256" key="5">
    <source>
        <dbReference type="ARBA" id="ARBA00022840"/>
    </source>
</evidence>
<dbReference type="SUPFAM" id="SSF53613">
    <property type="entry name" value="Ribokinase-like"/>
    <property type="match status" value="1"/>
</dbReference>
<dbReference type="RefSeq" id="WP_189680967.1">
    <property type="nucleotide sequence ID" value="NZ_BNCJ01000009.1"/>
</dbReference>
<evidence type="ECO:0000259" key="6">
    <source>
        <dbReference type="Pfam" id="PF00294"/>
    </source>
</evidence>
<evidence type="ECO:0000256" key="2">
    <source>
        <dbReference type="ARBA" id="ARBA00022679"/>
    </source>
</evidence>
<keyword evidence="5" id="KW-0067">ATP-binding</keyword>
<dbReference type="Gene3D" id="3.40.1190.20">
    <property type="match status" value="1"/>
</dbReference>
<keyword evidence="3" id="KW-0547">Nucleotide-binding</keyword>
<comment type="similarity">
    <text evidence="1">Belongs to the carbohydrate kinase PfkB family.</text>
</comment>
<dbReference type="Pfam" id="PF00294">
    <property type="entry name" value="PfkB"/>
    <property type="match status" value="1"/>
</dbReference>
<dbReference type="PANTHER" id="PTHR43085">
    <property type="entry name" value="HEXOKINASE FAMILY MEMBER"/>
    <property type="match status" value="1"/>
</dbReference>
<evidence type="ECO:0000256" key="1">
    <source>
        <dbReference type="ARBA" id="ARBA00010688"/>
    </source>
</evidence>
<accession>A0A8J3GYH8</accession>
<dbReference type="InterPro" id="IPR050306">
    <property type="entry name" value="PfkB_Carbo_kinase"/>
</dbReference>
<dbReference type="Proteomes" id="UP000626220">
    <property type="component" value="Unassembled WGS sequence"/>
</dbReference>
<dbReference type="InterPro" id="IPR029056">
    <property type="entry name" value="Ribokinase-like"/>
</dbReference>
<keyword evidence="4 7" id="KW-0418">Kinase</keyword>
<reference evidence="7" key="1">
    <citation type="journal article" date="2014" name="Int. J. Syst. Evol. Microbiol.">
        <title>Complete genome sequence of Corynebacterium casei LMG S-19264T (=DSM 44701T), isolated from a smear-ripened cheese.</title>
        <authorList>
            <consortium name="US DOE Joint Genome Institute (JGI-PGF)"/>
            <person name="Walter F."/>
            <person name="Albersmeier A."/>
            <person name="Kalinowski J."/>
            <person name="Ruckert C."/>
        </authorList>
    </citation>
    <scope>NUCLEOTIDE SEQUENCE</scope>
    <source>
        <strain evidence="7">KCTC 42650</strain>
    </source>
</reference>
<sequence length="306" mass="31829">MILCCGEALIDMIPTALPDGTPALVPHAGGAALNLAIALGRLGAPAGLFTGLSRDLFGRQLETALRASHVDPTLAIRSDRPTTLAFVEVVNGSARYTFYDENTAGRMLSKADLPDLPDAVSTLTFGGISLIHAPAAETYAALARREAGRRCIVVDPNIRPGFVTDEPAYRARLSGLLAQADIVKVSDEDLDWLLPGAQDGIADLLAQGPALVIVTKGDKGALAAHRAGWQVAVAAPRVPVVDTVGAGDTFLAGTLGRAHESGLLSRTALNQVTPDAMTEILAFATQAAAVTVARAGANPPWRHELL</sequence>
<reference evidence="7" key="2">
    <citation type="submission" date="2020-09" db="EMBL/GenBank/DDBJ databases">
        <authorList>
            <person name="Sun Q."/>
            <person name="Kim S."/>
        </authorList>
    </citation>
    <scope>NUCLEOTIDE SEQUENCE</scope>
    <source>
        <strain evidence="7">KCTC 42650</strain>
    </source>
</reference>
<dbReference type="PANTHER" id="PTHR43085:SF1">
    <property type="entry name" value="PSEUDOURIDINE KINASE-RELATED"/>
    <property type="match status" value="1"/>
</dbReference>
<protein>
    <submittedName>
        <fullName evidence="7">Carbohydrate kinase</fullName>
    </submittedName>
</protein>
<keyword evidence="8" id="KW-1185">Reference proteome</keyword>
<evidence type="ECO:0000313" key="8">
    <source>
        <dbReference type="Proteomes" id="UP000626220"/>
    </source>
</evidence>
<proteinExistence type="inferred from homology"/>